<evidence type="ECO:0000256" key="1">
    <source>
        <dbReference type="SAM" id="MobiDB-lite"/>
    </source>
</evidence>
<name>A0A2N5TXD2_9BASI</name>
<gene>
    <name evidence="2" type="ORF">PCANC_24530</name>
</gene>
<dbReference type="Proteomes" id="UP000235388">
    <property type="component" value="Unassembled WGS sequence"/>
</dbReference>
<evidence type="ECO:0000313" key="3">
    <source>
        <dbReference type="Proteomes" id="UP000235388"/>
    </source>
</evidence>
<accession>A0A2N5TXD2</accession>
<dbReference type="EMBL" id="PGCJ01000387">
    <property type="protein sequence ID" value="PLW30153.1"/>
    <property type="molecule type" value="Genomic_DNA"/>
</dbReference>
<sequence>MNKCVHQLQLPEYSSEEESTSETLASSMGSLNIEEPDKSQQTKGLVDLIFRQEDIPEDTPTLEEQALNLITEDDNSNHPEEKEPWTTEACIPTNNDEWLEFEVYEPKRKKRAFKVNSALGLDYLDGGFPTQDFLRLYPETFPPTGGGIWEELPGYPARRIGFAMLLNDDGLFGYLKNDEIWLAYWWMPPQYRQEVYFGSLDTSMFMKQNRKWAISQDRNAISKQEEEEFLTNAVQGMVKIFTKYYHLSHRSPTPVELFCGRDVSETGGTCVYKRKTSQ</sequence>
<dbReference type="OrthoDB" id="10602804at2759"/>
<evidence type="ECO:0000313" key="2">
    <source>
        <dbReference type="EMBL" id="PLW30153.1"/>
    </source>
</evidence>
<protein>
    <submittedName>
        <fullName evidence="2">Uncharacterized protein</fullName>
    </submittedName>
</protein>
<keyword evidence="3" id="KW-1185">Reference proteome</keyword>
<reference evidence="2 3" key="1">
    <citation type="submission" date="2017-11" db="EMBL/GenBank/DDBJ databases">
        <title>De novo assembly and phasing of dikaryotic genomes from two isolates of Puccinia coronata f. sp. avenae, the causal agent of oat crown rust.</title>
        <authorList>
            <person name="Miller M.E."/>
            <person name="Zhang Y."/>
            <person name="Omidvar V."/>
            <person name="Sperschneider J."/>
            <person name="Schwessinger B."/>
            <person name="Raley C."/>
            <person name="Palmer J.M."/>
            <person name="Garnica D."/>
            <person name="Upadhyaya N."/>
            <person name="Rathjen J."/>
            <person name="Taylor J.M."/>
            <person name="Park R.F."/>
            <person name="Dodds P.N."/>
            <person name="Hirsch C.D."/>
            <person name="Kianian S.F."/>
            <person name="Figueroa M."/>
        </authorList>
    </citation>
    <scope>NUCLEOTIDE SEQUENCE [LARGE SCALE GENOMIC DNA]</scope>
    <source>
        <strain evidence="2">12NC29</strain>
    </source>
</reference>
<organism evidence="2 3">
    <name type="scientific">Puccinia coronata f. sp. avenae</name>
    <dbReference type="NCBI Taxonomy" id="200324"/>
    <lineage>
        <taxon>Eukaryota</taxon>
        <taxon>Fungi</taxon>
        <taxon>Dikarya</taxon>
        <taxon>Basidiomycota</taxon>
        <taxon>Pucciniomycotina</taxon>
        <taxon>Pucciniomycetes</taxon>
        <taxon>Pucciniales</taxon>
        <taxon>Pucciniaceae</taxon>
        <taxon>Puccinia</taxon>
    </lineage>
</organism>
<feature type="region of interest" description="Disordered" evidence="1">
    <location>
        <begin position="1"/>
        <end position="41"/>
    </location>
</feature>
<dbReference type="AlphaFoldDB" id="A0A2N5TXD2"/>
<proteinExistence type="predicted"/>
<comment type="caution">
    <text evidence="2">The sequence shown here is derived from an EMBL/GenBank/DDBJ whole genome shotgun (WGS) entry which is preliminary data.</text>
</comment>